<protein>
    <submittedName>
        <fullName evidence="1">Uncharacterized protein</fullName>
    </submittedName>
</protein>
<sequence>MARIERSVEPSNQPIPIMLRINALSSTPILLDSNATYPSLLNQIQKEVYTRAPEIADGYAFDGLYVEWDRSSGTGLTFPPSSSLDRDNLAATLALLRTRLGRDVICLKVRVASPDVKLQLA</sequence>
<gene>
    <name evidence="1" type="ORF">CPAG_02249</name>
</gene>
<dbReference type="VEuPathDB" id="FungiDB:CPAG_02249"/>
<dbReference type="AlphaFoldDB" id="A0A0J6F6U1"/>
<dbReference type="EMBL" id="DS268109">
    <property type="protein sequence ID" value="KMM65908.1"/>
    <property type="molecule type" value="Genomic_DNA"/>
</dbReference>
<organism evidence="1 2">
    <name type="scientific">Coccidioides posadasii RMSCC 3488</name>
    <dbReference type="NCBI Taxonomy" id="454284"/>
    <lineage>
        <taxon>Eukaryota</taxon>
        <taxon>Fungi</taxon>
        <taxon>Dikarya</taxon>
        <taxon>Ascomycota</taxon>
        <taxon>Pezizomycotina</taxon>
        <taxon>Eurotiomycetes</taxon>
        <taxon>Eurotiomycetidae</taxon>
        <taxon>Onygenales</taxon>
        <taxon>Onygenaceae</taxon>
        <taxon>Coccidioides</taxon>
    </lineage>
</organism>
<dbReference type="OrthoDB" id="4200817at2759"/>
<evidence type="ECO:0000313" key="2">
    <source>
        <dbReference type="Proteomes" id="UP000054567"/>
    </source>
</evidence>
<reference evidence="1 2" key="1">
    <citation type="submission" date="2007-06" db="EMBL/GenBank/DDBJ databases">
        <title>The Genome Sequence of Coccidioides posadasii RMSCC_3488.</title>
        <authorList>
            <consortium name="Coccidioides Genome Resources Consortium"/>
            <consortium name="The Broad Institute Genome Sequencing Platform"/>
            <person name="Henn M.R."/>
            <person name="Sykes S."/>
            <person name="Young S."/>
            <person name="Jaffe D."/>
            <person name="Berlin A."/>
            <person name="Alvarez P."/>
            <person name="Butler J."/>
            <person name="Gnerre S."/>
            <person name="Grabherr M."/>
            <person name="Mauceli E."/>
            <person name="Brockman W."/>
            <person name="Kodira C."/>
            <person name="Alvarado L."/>
            <person name="Zeng Q."/>
            <person name="Crawford M."/>
            <person name="Antoine C."/>
            <person name="Devon K."/>
            <person name="Galgiani J."/>
            <person name="Orsborn K."/>
            <person name="Lewis M.L."/>
            <person name="Nusbaum C."/>
            <person name="Galagan J."/>
            <person name="Birren B."/>
        </authorList>
    </citation>
    <scope>NUCLEOTIDE SEQUENCE [LARGE SCALE GENOMIC DNA]</scope>
    <source>
        <strain evidence="1 2">RMSCC 3488</strain>
    </source>
</reference>
<reference evidence="2" key="3">
    <citation type="journal article" date="2010" name="Genome Res.">
        <title>Population genomic sequencing of Coccidioides fungi reveals recent hybridization and transposon control.</title>
        <authorList>
            <person name="Neafsey D.E."/>
            <person name="Barker B.M."/>
            <person name="Sharpton T.J."/>
            <person name="Stajich J.E."/>
            <person name="Park D.J."/>
            <person name="Whiston E."/>
            <person name="Hung C.-Y."/>
            <person name="McMahan C."/>
            <person name="White J."/>
            <person name="Sykes S."/>
            <person name="Heiman D."/>
            <person name="Young S."/>
            <person name="Zeng Q."/>
            <person name="Abouelleil A."/>
            <person name="Aftuck L."/>
            <person name="Bessette D."/>
            <person name="Brown A."/>
            <person name="FitzGerald M."/>
            <person name="Lui A."/>
            <person name="Macdonald J.P."/>
            <person name="Priest M."/>
            <person name="Orbach M.J."/>
            <person name="Galgiani J.N."/>
            <person name="Kirkland T.N."/>
            <person name="Cole G.T."/>
            <person name="Birren B.W."/>
            <person name="Henn M.R."/>
            <person name="Taylor J.W."/>
            <person name="Rounsley S.D."/>
        </authorList>
    </citation>
    <scope>NUCLEOTIDE SEQUENCE [LARGE SCALE GENOMIC DNA]</scope>
    <source>
        <strain evidence="2">RMSCC 3488</strain>
    </source>
</reference>
<name>A0A0J6F6U1_COCPO</name>
<accession>A0A0J6F6U1</accession>
<dbReference type="Proteomes" id="UP000054567">
    <property type="component" value="Unassembled WGS sequence"/>
</dbReference>
<evidence type="ECO:0000313" key="1">
    <source>
        <dbReference type="EMBL" id="KMM65908.1"/>
    </source>
</evidence>
<reference evidence="2" key="2">
    <citation type="journal article" date="2009" name="Genome Res.">
        <title>Comparative genomic analyses of the human fungal pathogens Coccidioides and their relatives.</title>
        <authorList>
            <person name="Sharpton T.J."/>
            <person name="Stajich J.E."/>
            <person name="Rounsley S.D."/>
            <person name="Gardner M.J."/>
            <person name="Wortman J.R."/>
            <person name="Jordar V.S."/>
            <person name="Maiti R."/>
            <person name="Kodira C.D."/>
            <person name="Neafsey D.E."/>
            <person name="Zeng Q."/>
            <person name="Hung C.-Y."/>
            <person name="McMahan C."/>
            <person name="Muszewska A."/>
            <person name="Grynberg M."/>
            <person name="Mandel M.A."/>
            <person name="Kellner E.M."/>
            <person name="Barker B.M."/>
            <person name="Galgiani J.N."/>
            <person name="Orbach M.J."/>
            <person name="Kirkland T.N."/>
            <person name="Cole G.T."/>
            <person name="Henn M.R."/>
            <person name="Birren B.W."/>
            <person name="Taylor J.W."/>
        </authorList>
    </citation>
    <scope>NUCLEOTIDE SEQUENCE [LARGE SCALE GENOMIC DNA]</scope>
    <source>
        <strain evidence="2">RMSCC 3488</strain>
    </source>
</reference>
<proteinExistence type="predicted"/>